<dbReference type="PRINTS" id="PR01210">
    <property type="entry name" value="GGTRANSPTASE"/>
</dbReference>
<dbReference type="Proteomes" id="UP000002029">
    <property type="component" value="Chromosome"/>
</dbReference>
<dbReference type="PANTHER" id="PTHR43881:SF5">
    <property type="entry name" value="GAMMA-GLUTAMYLTRANSPEPTIDASE"/>
    <property type="match status" value="1"/>
</dbReference>
<evidence type="ECO:0000313" key="2">
    <source>
        <dbReference type="Proteomes" id="UP000002029"/>
    </source>
</evidence>
<sequence>MLNTRYARSGMVCTVDHLASSAGVAMLERGGSAADAAIAANAVLAVTAPHMCGLGGDLFALVHDGTGAPAALNASGRAGSGADAERLRAEGHDRMPHRHDVRSTPVPGCADGWLALHGRYGRLPAAEVLAPAIGHARDGFPASPLMIPALETVGPLCEDFASARRAGDLIRRPGVARALEALADGRDGFYLGEFGQGLLEVGGGEYTEDDLAKASAEWVDPLRVRAFGHDVWTMPPNSQGYLLLLALGIAEGLDLPSDPGDPLWAHLLVEAARMAGHDRPELLFDGASVEEALGSAAARRALIHPARRVAVRDLTSPGDTTYLCAVDGDGMGVSLIQSNAAGFGGMVFEPRTGINLHNRGIGFSLVPGHPAEYGPGRRPPHTLVPALVTRPDGSLRSVVGTMGGDAQPQILLQVLTRLLAHGQTPGEAIGAARWRLASGGTGFDTWDAPDQAMVEVEAGGPWGDGLRDRGHPVGAAPYGSTFGHAHLIDLLPSGVLAGAADPRSIIGAAAGL</sequence>
<keyword evidence="2" id="KW-1185">Reference proteome</keyword>
<dbReference type="HOGENOM" id="CLU_014813_3_3_11"/>
<dbReference type="eggNOG" id="COG0405">
    <property type="taxonomic scope" value="Bacteria"/>
</dbReference>
<dbReference type="OrthoDB" id="9781342at2"/>
<accession>D2B759</accession>
<dbReference type="AlphaFoldDB" id="D2B759"/>
<dbReference type="GO" id="GO:0103068">
    <property type="term" value="F:leukotriene C4 gamma-glutamyl transferase activity"/>
    <property type="evidence" value="ECO:0007669"/>
    <property type="project" value="UniProtKB-EC"/>
</dbReference>
<proteinExistence type="predicted"/>
<dbReference type="STRING" id="479432.Sros_6881"/>
<gene>
    <name evidence="1" type="ordered locus">Sros_6881</name>
</gene>
<dbReference type="EC" id="2.3.2.2" evidence="1"/>
<dbReference type="EMBL" id="CP001814">
    <property type="protein sequence ID" value="ACZ89584.1"/>
    <property type="molecule type" value="Genomic_DNA"/>
</dbReference>
<reference evidence="1 2" key="1">
    <citation type="journal article" date="2010" name="Stand. Genomic Sci.">
        <title>Complete genome sequence of Streptosporangium roseum type strain (NI 9100).</title>
        <authorList>
            <person name="Nolan M."/>
            <person name="Sikorski J."/>
            <person name="Jando M."/>
            <person name="Lucas S."/>
            <person name="Lapidus A."/>
            <person name="Glavina Del Rio T."/>
            <person name="Chen F."/>
            <person name="Tice H."/>
            <person name="Pitluck S."/>
            <person name="Cheng J.F."/>
            <person name="Chertkov O."/>
            <person name="Sims D."/>
            <person name="Meincke L."/>
            <person name="Brettin T."/>
            <person name="Han C."/>
            <person name="Detter J.C."/>
            <person name="Bruce D."/>
            <person name="Goodwin L."/>
            <person name="Land M."/>
            <person name="Hauser L."/>
            <person name="Chang Y.J."/>
            <person name="Jeffries C.D."/>
            <person name="Ivanova N."/>
            <person name="Mavromatis K."/>
            <person name="Mikhailova N."/>
            <person name="Chen A."/>
            <person name="Palaniappan K."/>
            <person name="Chain P."/>
            <person name="Rohde M."/>
            <person name="Goker M."/>
            <person name="Bristow J."/>
            <person name="Eisen J.A."/>
            <person name="Markowitz V."/>
            <person name="Hugenholtz P."/>
            <person name="Kyrpides N.C."/>
            <person name="Klenk H.P."/>
        </authorList>
    </citation>
    <scope>NUCLEOTIDE SEQUENCE [LARGE SCALE GENOMIC DNA]</scope>
    <source>
        <strain evidence="2">ATCC 12428 / DSM 43021 / JCM 3005 / NI 9100</strain>
    </source>
</reference>
<evidence type="ECO:0000313" key="1">
    <source>
        <dbReference type="EMBL" id="ACZ89584.1"/>
    </source>
</evidence>
<dbReference type="InterPro" id="IPR043138">
    <property type="entry name" value="GGT_lsub"/>
</dbReference>
<keyword evidence="1" id="KW-0012">Acyltransferase</keyword>
<dbReference type="InterPro" id="IPR043137">
    <property type="entry name" value="GGT_ssub_C"/>
</dbReference>
<dbReference type="InterPro" id="IPR029055">
    <property type="entry name" value="Ntn_hydrolases_N"/>
</dbReference>
<dbReference type="MEROPS" id="T03.025"/>
<dbReference type="InterPro" id="IPR052896">
    <property type="entry name" value="GGT-like_enzyme"/>
</dbReference>
<name>D2B759_STRRD</name>
<dbReference type="KEGG" id="sro:Sros_6881"/>
<protein>
    <submittedName>
        <fullName evidence="1">Gamma-glutamyltransferase</fullName>
        <ecNumber evidence="1">2.3.2.2</ecNumber>
    </submittedName>
</protein>
<dbReference type="Gene3D" id="1.10.246.130">
    <property type="match status" value="1"/>
</dbReference>
<dbReference type="SUPFAM" id="SSF56235">
    <property type="entry name" value="N-terminal nucleophile aminohydrolases (Ntn hydrolases)"/>
    <property type="match status" value="1"/>
</dbReference>
<dbReference type="RefSeq" id="WP_012893315.1">
    <property type="nucleotide sequence ID" value="NC_013595.1"/>
</dbReference>
<dbReference type="PANTHER" id="PTHR43881">
    <property type="entry name" value="GAMMA-GLUTAMYLTRANSPEPTIDASE (AFU_ORTHOLOGUE AFUA_4G13580)"/>
    <property type="match status" value="1"/>
</dbReference>
<keyword evidence="1" id="KW-0808">Transferase</keyword>
<organism evidence="1 2">
    <name type="scientific">Streptosporangium roseum (strain ATCC 12428 / DSM 43021 / JCM 3005 / KCTC 9067 / NCIMB 10171 / NRRL 2505 / NI 9100)</name>
    <dbReference type="NCBI Taxonomy" id="479432"/>
    <lineage>
        <taxon>Bacteria</taxon>
        <taxon>Bacillati</taxon>
        <taxon>Actinomycetota</taxon>
        <taxon>Actinomycetes</taxon>
        <taxon>Streptosporangiales</taxon>
        <taxon>Streptosporangiaceae</taxon>
        <taxon>Streptosporangium</taxon>
    </lineage>
</organism>
<dbReference type="Pfam" id="PF01019">
    <property type="entry name" value="G_glu_transpept"/>
    <property type="match status" value="1"/>
</dbReference>
<dbReference type="Gene3D" id="3.60.20.40">
    <property type="match status" value="1"/>
</dbReference>